<organism evidence="1">
    <name type="scientific">Sporolactobacillus sp. Y61</name>
    <dbReference type="NCBI Taxonomy" id="3160863"/>
    <lineage>
        <taxon>Bacteria</taxon>
        <taxon>Bacillati</taxon>
        <taxon>Bacillota</taxon>
        <taxon>Bacilli</taxon>
        <taxon>Bacillales</taxon>
        <taxon>Sporolactobacillaceae</taxon>
        <taxon>Sporolactobacillus</taxon>
    </lineage>
</organism>
<dbReference type="GO" id="GO:0004601">
    <property type="term" value="F:peroxidase activity"/>
    <property type="evidence" value="ECO:0007669"/>
    <property type="project" value="UniProtKB-KW"/>
</dbReference>
<dbReference type="InterPro" id="IPR052924">
    <property type="entry name" value="OsmC/Ohr_hydroprdx_reductase"/>
</dbReference>
<dbReference type="EC" id="1.11.1.-" evidence="1"/>
<name>A0AAU8IHA0_9BACL</name>
<accession>A0AAU8IHA0</accession>
<dbReference type="RefSeq" id="WP_353948908.1">
    <property type="nucleotide sequence ID" value="NZ_CP159510.1"/>
</dbReference>
<dbReference type="PANTHER" id="PTHR35368">
    <property type="entry name" value="HYDROPEROXIDE REDUCTASE"/>
    <property type="match status" value="1"/>
</dbReference>
<dbReference type="AlphaFoldDB" id="A0AAU8IHA0"/>
<dbReference type="InterPro" id="IPR015946">
    <property type="entry name" value="KH_dom-like_a/b"/>
</dbReference>
<dbReference type="InterPro" id="IPR036102">
    <property type="entry name" value="OsmC/Ohrsf"/>
</dbReference>
<keyword evidence="1" id="KW-0560">Oxidoreductase</keyword>
<reference evidence="1" key="1">
    <citation type="submission" date="2024-06" db="EMBL/GenBank/DDBJ databases">
        <authorList>
            <person name="Fan A."/>
            <person name="Zhang F.Y."/>
            <person name="Zhang L."/>
        </authorList>
    </citation>
    <scope>NUCLEOTIDE SEQUENCE</scope>
    <source>
        <strain evidence="1">Y61</strain>
    </source>
</reference>
<dbReference type="EMBL" id="CP159510">
    <property type="protein sequence ID" value="XCJ17804.1"/>
    <property type="molecule type" value="Genomic_DNA"/>
</dbReference>
<dbReference type="Pfam" id="PF02566">
    <property type="entry name" value="OsmC"/>
    <property type="match status" value="1"/>
</dbReference>
<gene>
    <name evidence="1" type="ORF">ABNN70_04815</name>
</gene>
<dbReference type="PANTHER" id="PTHR35368:SF1">
    <property type="entry name" value="HYDROPEROXIDE REDUCTASE"/>
    <property type="match status" value="1"/>
</dbReference>
<dbReference type="InterPro" id="IPR003718">
    <property type="entry name" value="OsmC/Ohr_fam"/>
</dbReference>
<evidence type="ECO:0000313" key="1">
    <source>
        <dbReference type="EMBL" id="XCJ17804.1"/>
    </source>
</evidence>
<dbReference type="SUPFAM" id="SSF82784">
    <property type="entry name" value="OsmC-like"/>
    <property type="match status" value="1"/>
</dbReference>
<proteinExistence type="predicted"/>
<dbReference type="Gene3D" id="3.30.300.20">
    <property type="match status" value="1"/>
</dbReference>
<keyword evidence="1" id="KW-0575">Peroxidase</keyword>
<sequence length="147" mass="16206">MVLKTFKATVNRKNGLAVEAVTRNFKINIDEPKELGGTNTGMNPVELLLNSLGACQAIALTTFAKKYGVHLEHIRVELEGDLDTEGFLGKADVRPGFQDIRLKLYLKTDTAEDKVNKLIDYVQSHCPVADSIGRSVKIEPPKIAVEK</sequence>
<protein>
    <submittedName>
        <fullName evidence="1">OsmC family protein</fullName>
        <ecNumber evidence="1">1.11.1.-</ecNumber>
    </submittedName>
</protein>